<dbReference type="EMBL" id="CACVBM020001607">
    <property type="protein sequence ID" value="CAA7055444.1"/>
    <property type="molecule type" value="Genomic_DNA"/>
</dbReference>
<dbReference type="PANTHER" id="PTHR31625">
    <property type="match status" value="1"/>
</dbReference>
<sequence>MANNVIKISQISPSTKLVDPLILPLTFFDLMWLKEDPTNRVNFYKLTESSSDTFYSEILPKLEQSLSLVLTHFLPLSGHLKWEPKDLKPHIVVLPQDVVTLTVAETDADFSRVTSKGLRHQTELRALVSELPVSSDSASILTLANHFFPEARLLHRNHNPPCCYGRQNRDRTVINLPTELESKIFEFPPYLSEEKANVRTLKVPPTKEIKDLVRITLEMTQENVEKLRERAKSHESTLSDDLHLSTFVITYAYVLTCMVKARGDDEDRLVPFTYVADFRERLDPPVPVTYFGNCVLPINLNRDKAETFLGEDGFVNAVKILSDSVRGLKAESIWKLYEAGLKKMELGLQKLSVTGSTKFGMYGSDFGWGKPVSTDNVSISQELLFSMSERRDETGGVEIGMCLKKSEMDVFVSLFRNGLEN</sequence>
<evidence type="ECO:0000256" key="2">
    <source>
        <dbReference type="ARBA" id="ARBA00023315"/>
    </source>
</evidence>
<keyword evidence="2" id="KW-0012">Acyltransferase</keyword>
<dbReference type="InterPro" id="IPR051504">
    <property type="entry name" value="Plant_metabolite_acyltrans"/>
</dbReference>
<protein>
    <recommendedName>
        <fullName evidence="6">BAHD acyltransferase</fullName>
    </recommendedName>
</protein>
<gene>
    <name evidence="4" type="ORF">MERR_LOCUS42680</name>
</gene>
<dbReference type="InterPro" id="IPR023213">
    <property type="entry name" value="CAT-like_dom_sf"/>
</dbReference>
<dbReference type="OrthoDB" id="1862401at2759"/>
<keyword evidence="5" id="KW-1185">Reference proteome</keyword>
<feature type="coiled-coil region" evidence="3">
    <location>
        <begin position="210"/>
        <end position="237"/>
    </location>
</feature>
<dbReference type="GO" id="GO:0016747">
    <property type="term" value="F:acyltransferase activity, transferring groups other than amino-acyl groups"/>
    <property type="evidence" value="ECO:0007669"/>
    <property type="project" value="UniProtKB-ARBA"/>
</dbReference>
<evidence type="ECO:0008006" key="6">
    <source>
        <dbReference type="Google" id="ProtNLM"/>
    </source>
</evidence>
<evidence type="ECO:0000313" key="4">
    <source>
        <dbReference type="EMBL" id="CAA7055444.1"/>
    </source>
</evidence>
<dbReference type="AlphaFoldDB" id="A0A6D2L794"/>
<dbReference type="SUPFAM" id="SSF52777">
    <property type="entry name" value="CoA-dependent acyltransferases"/>
    <property type="match status" value="1"/>
</dbReference>
<accession>A0A6D2L794</accession>
<proteinExistence type="predicted"/>
<name>A0A6D2L794_9BRAS</name>
<comment type="caution">
    <text evidence="4">The sequence shown here is derived from an EMBL/GenBank/DDBJ whole genome shotgun (WGS) entry which is preliminary data.</text>
</comment>
<keyword evidence="3" id="KW-0175">Coiled coil</keyword>
<reference evidence="4" key="1">
    <citation type="submission" date="2020-01" db="EMBL/GenBank/DDBJ databases">
        <authorList>
            <person name="Mishra B."/>
        </authorList>
    </citation>
    <scope>NUCLEOTIDE SEQUENCE [LARGE SCALE GENOMIC DNA]</scope>
</reference>
<keyword evidence="1" id="KW-0808">Transferase</keyword>
<dbReference type="Proteomes" id="UP000467841">
    <property type="component" value="Unassembled WGS sequence"/>
</dbReference>
<evidence type="ECO:0000313" key="5">
    <source>
        <dbReference type="Proteomes" id="UP000467841"/>
    </source>
</evidence>
<dbReference type="Pfam" id="PF02458">
    <property type="entry name" value="Transferase"/>
    <property type="match status" value="2"/>
</dbReference>
<evidence type="ECO:0000256" key="3">
    <source>
        <dbReference type="SAM" id="Coils"/>
    </source>
</evidence>
<organism evidence="4 5">
    <name type="scientific">Microthlaspi erraticum</name>
    <dbReference type="NCBI Taxonomy" id="1685480"/>
    <lineage>
        <taxon>Eukaryota</taxon>
        <taxon>Viridiplantae</taxon>
        <taxon>Streptophyta</taxon>
        <taxon>Embryophyta</taxon>
        <taxon>Tracheophyta</taxon>
        <taxon>Spermatophyta</taxon>
        <taxon>Magnoliopsida</taxon>
        <taxon>eudicotyledons</taxon>
        <taxon>Gunneridae</taxon>
        <taxon>Pentapetalae</taxon>
        <taxon>rosids</taxon>
        <taxon>malvids</taxon>
        <taxon>Brassicales</taxon>
        <taxon>Brassicaceae</taxon>
        <taxon>Coluteocarpeae</taxon>
        <taxon>Microthlaspi</taxon>
    </lineage>
</organism>
<evidence type="ECO:0000256" key="1">
    <source>
        <dbReference type="ARBA" id="ARBA00022679"/>
    </source>
</evidence>
<dbReference type="Gene3D" id="3.30.559.10">
    <property type="entry name" value="Chloramphenicol acetyltransferase-like domain"/>
    <property type="match status" value="2"/>
</dbReference>